<keyword evidence="2" id="KW-0472">Membrane</keyword>
<dbReference type="STRING" id="1220554.GCA_001552135_03654"/>
<name>A0A5D0NU61_9ACTN</name>
<keyword evidence="2" id="KW-1133">Transmembrane helix</keyword>
<evidence type="ECO:0000256" key="2">
    <source>
        <dbReference type="SAM" id="Phobius"/>
    </source>
</evidence>
<gene>
    <name evidence="4" type="ORF">FXF69_01285</name>
</gene>
<keyword evidence="2" id="KW-0812">Transmembrane</keyword>
<evidence type="ECO:0000259" key="3">
    <source>
        <dbReference type="Pfam" id="PF03435"/>
    </source>
</evidence>
<accession>A0A5D0NU61</accession>
<evidence type="ECO:0000256" key="1">
    <source>
        <dbReference type="SAM" id="MobiDB-lite"/>
    </source>
</evidence>
<proteinExistence type="predicted"/>
<dbReference type="EMBL" id="VSFG01000001">
    <property type="protein sequence ID" value="TYB47907.1"/>
    <property type="molecule type" value="Genomic_DNA"/>
</dbReference>
<reference evidence="4 5" key="1">
    <citation type="submission" date="2019-08" db="EMBL/GenBank/DDBJ databases">
        <title>Actinomadura sp. nov. CYP1-5 isolated from mountain soil.</title>
        <authorList>
            <person name="Songsumanus A."/>
            <person name="Kuncharoen N."/>
            <person name="Kudo T."/>
            <person name="Yuki M."/>
            <person name="Igarashi Y."/>
            <person name="Tanasupawat S."/>
        </authorList>
    </citation>
    <scope>NUCLEOTIDE SEQUENCE [LARGE SCALE GENOMIC DNA]</scope>
    <source>
        <strain evidence="4 5">JCM 14158</strain>
    </source>
</reference>
<feature type="domain" description="Saccharopine dehydrogenase NADP binding" evidence="3">
    <location>
        <begin position="54"/>
        <end position="145"/>
    </location>
</feature>
<dbReference type="Proteomes" id="UP000323380">
    <property type="component" value="Unassembled WGS sequence"/>
</dbReference>
<feature type="transmembrane region" description="Helical" evidence="2">
    <location>
        <begin position="47"/>
        <end position="67"/>
    </location>
</feature>
<organism evidence="4 5">
    <name type="scientific">Actinomadura chibensis</name>
    <dbReference type="NCBI Taxonomy" id="392828"/>
    <lineage>
        <taxon>Bacteria</taxon>
        <taxon>Bacillati</taxon>
        <taxon>Actinomycetota</taxon>
        <taxon>Actinomycetes</taxon>
        <taxon>Streptosporangiales</taxon>
        <taxon>Thermomonosporaceae</taxon>
        <taxon>Actinomadura</taxon>
    </lineage>
</organism>
<evidence type="ECO:0000313" key="4">
    <source>
        <dbReference type="EMBL" id="TYB47907.1"/>
    </source>
</evidence>
<feature type="compositionally biased region" description="Low complexity" evidence="1">
    <location>
        <begin position="27"/>
        <end position="36"/>
    </location>
</feature>
<keyword evidence="5" id="KW-1185">Reference proteome</keyword>
<dbReference type="SUPFAM" id="SSF51735">
    <property type="entry name" value="NAD(P)-binding Rossmann-fold domains"/>
    <property type="match status" value="1"/>
</dbReference>
<sequence length="394" mass="41492">MAARRHDRVLARAVPGRAEGGRRPRRPLQLPAPAARGRGRRPAGRRVGAVVTVGVTGCYGAVGRALVRRLRGRPRLGGRDLAKVRSLAPPGAEAVEVDVDDAAALAEFCDGCAVVVNCAGPSASVGDTVALAALRAGAHYVDVAGEQLDRSRLTALARGRAAVLAAGMMPGLSALLPRALAERVGRPFRLVARVGGLDRFTKAAALDYVAALHGEDAAPLAAWQGHRPLRGALRPAENVVLPHFPGRVSAYPYLSGETQRLARTLDLAEVEWWGVFDGERTLRALSGARDKEIGQAAEDLELAARLDALGRRPYFQLVFDLDGRVLVVRAADSYELTAALAATATRAVAAGRVPPGAHDASAVLDPAAVLKELRDDPAVEVTELSRARVEEGVL</sequence>
<dbReference type="PANTHER" id="PTHR43781">
    <property type="entry name" value="SACCHAROPINE DEHYDROGENASE"/>
    <property type="match status" value="1"/>
</dbReference>
<comment type="caution">
    <text evidence="4">The sequence shown here is derived from an EMBL/GenBank/DDBJ whole genome shotgun (WGS) entry which is preliminary data.</text>
</comment>
<dbReference type="AlphaFoldDB" id="A0A5D0NU61"/>
<dbReference type="InterPro" id="IPR036291">
    <property type="entry name" value="NAD(P)-bd_dom_sf"/>
</dbReference>
<evidence type="ECO:0000313" key="5">
    <source>
        <dbReference type="Proteomes" id="UP000323380"/>
    </source>
</evidence>
<dbReference type="InterPro" id="IPR005097">
    <property type="entry name" value="Sacchrp_dh_NADP-bd"/>
</dbReference>
<dbReference type="Gene3D" id="3.40.50.720">
    <property type="entry name" value="NAD(P)-binding Rossmann-like Domain"/>
    <property type="match status" value="1"/>
</dbReference>
<dbReference type="Pfam" id="PF03435">
    <property type="entry name" value="Sacchrp_dh_NADP"/>
    <property type="match status" value="1"/>
</dbReference>
<feature type="region of interest" description="Disordered" evidence="1">
    <location>
        <begin position="1"/>
        <end position="43"/>
    </location>
</feature>
<protein>
    <submittedName>
        <fullName evidence="4">NAD(P)H-binding protein</fullName>
    </submittedName>
</protein>
<dbReference type="PANTHER" id="PTHR43781:SF1">
    <property type="entry name" value="SACCHAROPINE DEHYDROGENASE"/>
    <property type="match status" value="1"/>
</dbReference>